<dbReference type="PANTHER" id="PTHR43429:SF2">
    <property type="entry name" value="PYRIDINE NUCLEOTIDE-DISULFIDE OXIDOREDUCTASE DOMAIN-CONTAINING PROTEIN 1"/>
    <property type="match status" value="1"/>
</dbReference>
<dbReference type="PRINTS" id="PR00368">
    <property type="entry name" value="FADPNR"/>
</dbReference>
<dbReference type="OrthoDB" id="202203at2759"/>
<keyword evidence="2" id="KW-0285">Flavoprotein</keyword>
<comment type="caution">
    <text evidence="5">The sequence shown here is derived from an EMBL/GenBank/DDBJ whole genome shotgun (WGS) entry which is preliminary data.</text>
</comment>
<dbReference type="GO" id="GO:0016491">
    <property type="term" value="F:oxidoreductase activity"/>
    <property type="evidence" value="ECO:0007669"/>
    <property type="project" value="InterPro"/>
</dbReference>
<feature type="domain" description="FAD/NAD(P)-binding" evidence="4">
    <location>
        <begin position="8"/>
        <end position="161"/>
    </location>
</feature>
<dbReference type="InterPro" id="IPR050260">
    <property type="entry name" value="FAD-bd_OxRdtase"/>
</dbReference>
<dbReference type="Pfam" id="PF07992">
    <property type="entry name" value="Pyr_redox_2"/>
    <property type="match status" value="1"/>
</dbReference>
<accession>A0A8B6EVP5</accession>
<proteinExistence type="predicted"/>
<evidence type="ECO:0000313" key="5">
    <source>
        <dbReference type="EMBL" id="VDI40709.1"/>
    </source>
</evidence>
<keyword evidence="3" id="KW-0274">FAD</keyword>
<dbReference type="PROSITE" id="PS51257">
    <property type="entry name" value="PROKAR_LIPOPROTEIN"/>
    <property type="match status" value="1"/>
</dbReference>
<dbReference type="InterPro" id="IPR023753">
    <property type="entry name" value="FAD/NAD-binding_dom"/>
</dbReference>
<gene>
    <name evidence="5" type="ORF">MGAL_10B045914</name>
</gene>
<dbReference type="EMBL" id="UYJE01005820">
    <property type="protein sequence ID" value="VDI40709.1"/>
    <property type="molecule type" value="Genomic_DNA"/>
</dbReference>
<name>A0A8B6EVP5_MYTGA</name>
<reference evidence="5" key="1">
    <citation type="submission" date="2018-11" db="EMBL/GenBank/DDBJ databases">
        <authorList>
            <person name="Alioto T."/>
            <person name="Alioto T."/>
        </authorList>
    </citation>
    <scope>NUCLEOTIDE SEQUENCE</scope>
</reference>
<evidence type="ECO:0000259" key="4">
    <source>
        <dbReference type="Pfam" id="PF07992"/>
    </source>
</evidence>
<dbReference type="SUPFAM" id="SSF51905">
    <property type="entry name" value="FAD/NAD(P)-binding domain"/>
    <property type="match status" value="1"/>
</dbReference>
<dbReference type="PANTHER" id="PTHR43429">
    <property type="entry name" value="PYRIDINE NUCLEOTIDE-DISULFIDE OXIDOREDUCTASE DOMAIN-CONTAINING"/>
    <property type="match status" value="1"/>
</dbReference>
<dbReference type="Gene3D" id="3.50.50.60">
    <property type="entry name" value="FAD/NAD(P)-binding domain"/>
    <property type="match status" value="2"/>
</dbReference>
<dbReference type="Proteomes" id="UP000596742">
    <property type="component" value="Unassembled WGS sequence"/>
</dbReference>
<organism evidence="5 6">
    <name type="scientific">Mytilus galloprovincialis</name>
    <name type="common">Mediterranean mussel</name>
    <dbReference type="NCBI Taxonomy" id="29158"/>
    <lineage>
        <taxon>Eukaryota</taxon>
        <taxon>Metazoa</taxon>
        <taxon>Spiralia</taxon>
        <taxon>Lophotrochozoa</taxon>
        <taxon>Mollusca</taxon>
        <taxon>Bivalvia</taxon>
        <taxon>Autobranchia</taxon>
        <taxon>Pteriomorphia</taxon>
        <taxon>Mytilida</taxon>
        <taxon>Mytiloidea</taxon>
        <taxon>Mytilidae</taxon>
        <taxon>Mytilinae</taxon>
        <taxon>Mytilus</taxon>
    </lineage>
</organism>
<evidence type="ECO:0000313" key="6">
    <source>
        <dbReference type="Proteomes" id="UP000596742"/>
    </source>
</evidence>
<evidence type="ECO:0000256" key="1">
    <source>
        <dbReference type="ARBA" id="ARBA00001974"/>
    </source>
</evidence>
<keyword evidence="6" id="KW-1185">Reference proteome</keyword>
<sequence length="162" mass="17827">MDSKIKFYKFIVVGGGIAGVSCAEKLSSLCPEDEIHVLLISSSTLVKTITNYRKITKTLESFDVEERPMLSVETGCPNVKVVHKYVSLLEADKHILHTVDGTEYQYGKLCICSGGKPKLIAKDHPYVLGIRDTQSVKEFQKQLSTARRIIVVGNGGIATELV</sequence>
<dbReference type="InterPro" id="IPR036188">
    <property type="entry name" value="FAD/NAD-bd_sf"/>
</dbReference>
<evidence type="ECO:0000256" key="2">
    <source>
        <dbReference type="ARBA" id="ARBA00022630"/>
    </source>
</evidence>
<protein>
    <recommendedName>
        <fullName evidence="4">FAD/NAD(P)-binding domain-containing protein</fullName>
    </recommendedName>
</protein>
<dbReference type="AlphaFoldDB" id="A0A8B6EVP5"/>
<evidence type="ECO:0000256" key="3">
    <source>
        <dbReference type="ARBA" id="ARBA00022827"/>
    </source>
</evidence>
<comment type="cofactor">
    <cofactor evidence="1">
        <name>FAD</name>
        <dbReference type="ChEBI" id="CHEBI:57692"/>
    </cofactor>
</comment>